<evidence type="ECO:0000313" key="2">
    <source>
        <dbReference type="Proteomes" id="UP000736672"/>
    </source>
</evidence>
<comment type="caution">
    <text evidence="1">The sequence shown here is derived from an EMBL/GenBank/DDBJ whole genome shotgun (WGS) entry which is preliminary data.</text>
</comment>
<reference evidence="1" key="1">
    <citation type="journal article" date="2021" name="Nat. Commun.">
        <title>Genetic determinants of endophytism in the Arabidopsis root mycobiome.</title>
        <authorList>
            <person name="Mesny F."/>
            <person name="Miyauchi S."/>
            <person name="Thiergart T."/>
            <person name="Pickel B."/>
            <person name="Atanasova L."/>
            <person name="Karlsson M."/>
            <person name="Huettel B."/>
            <person name="Barry K.W."/>
            <person name="Haridas S."/>
            <person name="Chen C."/>
            <person name="Bauer D."/>
            <person name="Andreopoulos W."/>
            <person name="Pangilinan J."/>
            <person name="LaButti K."/>
            <person name="Riley R."/>
            <person name="Lipzen A."/>
            <person name="Clum A."/>
            <person name="Drula E."/>
            <person name="Henrissat B."/>
            <person name="Kohler A."/>
            <person name="Grigoriev I.V."/>
            <person name="Martin F.M."/>
            <person name="Hacquard S."/>
        </authorList>
    </citation>
    <scope>NUCLEOTIDE SEQUENCE</scope>
    <source>
        <strain evidence="1">FSSC 5 MPI-SDFR-AT-0091</strain>
    </source>
</reference>
<gene>
    <name evidence="1" type="ORF">B0J15DRAFT_410886</name>
</gene>
<sequence>MHAQQLRLTRYTTTILHPAIRWGFLYYTYQQRPDWIKKAQRLISSLWRGYKQFPI</sequence>
<name>A0A9P9G126_FUSSL</name>
<proteinExistence type="predicted"/>
<dbReference type="AlphaFoldDB" id="A0A9P9G126"/>
<dbReference type="EMBL" id="JAGTJS010000039">
    <property type="protein sequence ID" value="KAH7230313.1"/>
    <property type="molecule type" value="Genomic_DNA"/>
</dbReference>
<organism evidence="1 2">
    <name type="scientific">Fusarium solani</name>
    <name type="common">Filamentous fungus</name>
    <dbReference type="NCBI Taxonomy" id="169388"/>
    <lineage>
        <taxon>Eukaryota</taxon>
        <taxon>Fungi</taxon>
        <taxon>Dikarya</taxon>
        <taxon>Ascomycota</taxon>
        <taxon>Pezizomycotina</taxon>
        <taxon>Sordariomycetes</taxon>
        <taxon>Hypocreomycetidae</taxon>
        <taxon>Hypocreales</taxon>
        <taxon>Nectriaceae</taxon>
        <taxon>Fusarium</taxon>
        <taxon>Fusarium solani species complex</taxon>
    </lineage>
</organism>
<keyword evidence="2" id="KW-1185">Reference proteome</keyword>
<evidence type="ECO:0000313" key="1">
    <source>
        <dbReference type="EMBL" id="KAH7230313.1"/>
    </source>
</evidence>
<accession>A0A9P9G126</accession>
<protein>
    <submittedName>
        <fullName evidence="1">Uncharacterized protein</fullName>
    </submittedName>
</protein>
<dbReference type="Proteomes" id="UP000736672">
    <property type="component" value="Unassembled WGS sequence"/>
</dbReference>